<organism evidence="1">
    <name type="scientific">uncultured prokaryote</name>
    <dbReference type="NCBI Taxonomy" id="198431"/>
    <lineage>
        <taxon>unclassified sequences</taxon>
        <taxon>environmental samples</taxon>
    </lineage>
</organism>
<sequence>MLSTIFSAKFLAVVMAMALTASTVGIYAAAISSTSTKAVGSGQVQVTGGIDNVTVSWTLNSQGAISGASLSWTPNATGTLGVKVFDQTTCSGSLLAHATTTVTNANSGSVSFSSPITNLADVNCTQVYFVGS</sequence>
<dbReference type="AlphaFoldDB" id="H5SLF7"/>
<protein>
    <submittedName>
        <fullName evidence="1">Uncharacterized protein</fullName>
    </submittedName>
</protein>
<dbReference type="EMBL" id="AP011763">
    <property type="protein sequence ID" value="BAL56993.1"/>
    <property type="molecule type" value="Genomic_DNA"/>
</dbReference>
<evidence type="ECO:0000313" key="1">
    <source>
        <dbReference type="EMBL" id="BAL56993.1"/>
    </source>
</evidence>
<reference evidence="1" key="1">
    <citation type="journal article" date="2005" name="Environ. Microbiol.">
        <title>Genetic and functional properties of uncultivated thermophilic crenarchaeotes from a subsurface gold mine as revealed by analysis of genome fragments.</title>
        <authorList>
            <person name="Nunoura T."/>
            <person name="Hirayama H."/>
            <person name="Takami H."/>
            <person name="Oida H."/>
            <person name="Nishi S."/>
            <person name="Shimamura S."/>
            <person name="Suzuki Y."/>
            <person name="Inagaki F."/>
            <person name="Takai K."/>
            <person name="Nealson K.H."/>
            <person name="Horikoshi K."/>
        </authorList>
    </citation>
    <scope>NUCLEOTIDE SEQUENCE</scope>
</reference>
<reference evidence="1" key="2">
    <citation type="journal article" date="2012" name="PLoS ONE">
        <title>A Deeply Branching Thermophilic Bacterium with an Ancient Acetyl-CoA Pathway Dominates a Subsurface Ecosystem.</title>
        <authorList>
            <person name="Takami H."/>
            <person name="Noguchi H."/>
            <person name="Takaki Y."/>
            <person name="Uchiyama I."/>
            <person name="Toyoda A."/>
            <person name="Nishi S."/>
            <person name="Chee G.-J."/>
            <person name="Arai W."/>
            <person name="Nunoura T."/>
            <person name="Itoh T."/>
            <person name="Hattori M."/>
            <person name="Takai K."/>
        </authorList>
    </citation>
    <scope>NUCLEOTIDE SEQUENCE</scope>
</reference>
<name>H5SLF7_9ZZZZ</name>
<gene>
    <name evidence="1" type="ORF">HGMM_F46A05C32</name>
</gene>
<accession>H5SLF7</accession>
<proteinExistence type="predicted"/>